<organism evidence="1 2">
    <name type="scientific">Nonomuraea purpurea</name>
    <dbReference type="NCBI Taxonomy" id="1849276"/>
    <lineage>
        <taxon>Bacteria</taxon>
        <taxon>Bacillati</taxon>
        <taxon>Actinomycetota</taxon>
        <taxon>Actinomycetes</taxon>
        <taxon>Streptosporangiales</taxon>
        <taxon>Streptosporangiaceae</taxon>
        <taxon>Nonomuraea</taxon>
    </lineage>
</organism>
<name>A0ABV8FVR1_9ACTN</name>
<reference evidence="2" key="1">
    <citation type="journal article" date="2019" name="Int. J. Syst. Evol. Microbiol.">
        <title>The Global Catalogue of Microorganisms (GCM) 10K type strain sequencing project: providing services to taxonomists for standard genome sequencing and annotation.</title>
        <authorList>
            <consortium name="The Broad Institute Genomics Platform"/>
            <consortium name="The Broad Institute Genome Sequencing Center for Infectious Disease"/>
            <person name="Wu L."/>
            <person name="Ma J."/>
        </authorList>
    </citation>
    <scope>NUCLEOTIDE SEQUENCE [LARGE SCALE GENOMIC DNA]</scope>
    <source>
        <strain evidence="2">TBRC 1276</strain>
    </source>
</reference>
<dbReference type="RefSeq" id="WP_379525980.1">
    <property type="nucleotide sequence ID" value="NZ_JBHSBI010000001.1"/>
</dbReference>
<evidence type="ECO:0000313" key="1">
    <source>
        <dbReference type="EMBL" id="MFC4005811.1"/>
    </source>
</evidence>
<protein>
    <submittedName>
        <fullName evidence="1">Uncharacterized protein</fullName>
    </submittedName>
</protein>
<accession>A0ABV8FVR1</accession>
<comment type="caution">
    <text evidence="1">The sequence shown here is derived from an EMBL/GenBank/DDBJ whole genome shotgun (WGS) entry which is preliminary data.</text>
</comment>
<proteinExistence type="predicted"/>
<evidence type="ECO:0000313" key="2">
    <source>
        <dbReference type="Proteomes" id="UP001595851"/>
    </source>
</evidence>
<dbReference type="EMBL" id="JBHSBI010000001">
    <property type="protein sequence ID" value="MFC4005811.1"/>
    <property type="molecule type" value="Genomic_DNA"/>
</dbReference>
<dbReference type="Proteomes" id="UP001595851">
    <property type="component" value="Unassembled WGS sequence"/>
</dbReference>
<keyword evidence="2" id="KW-1185">Reference proteome</keyword>
<sequence>MNEDEVRAYYDIPENAKAMCDLLMRTHSGWTVWRVRLDRTPCTEPVWCARHETWPANCPSLVDETAGMLNFAIIMVESGAVTVS</sequence>
<gene>
    <name evidence="1" type="ORF">ACFOY2_01155</name>
</gene>